<gene>
    <name evidence="2" type="ORF">SAMN05216275_103359</name>
</gene>
<dbReference type="Gene3D" id="3.40.50.1820">
    <property type="entry name" value="alpha/beta hydrolase"/>
    <property type="match status" value="1"/>
</dbReference>
<accession>A0A1I3IN35</accession>
<dbReference type="InterPro" id="IPR001375">
    <property type="entry name" value="Peptidase_S9_cat"/>
</dbReference>
<dbReference type="SUPFAM" id="SSF53474">
    <property type="entry name" value="alpha/beta-Hydrolases"/>
    <property type="match status" value="1"/>
</dbReference>
<protein>
    <recommendedName>
        <fullName evidence="1">Peptidase S9 prolyl oligopeptidase catalytic domain-containing protein</fullName>
    </recommendedName>
</protein>
<dbReference type="Proteomes" id="UP000199111">
    <property type="component" value="Unassembled WGS sequence"/>
</dbReference>
<feature type="domain" description="Peptidase S9 prolyl oligopeptidase catalytic" evidence="1">
    <location>
        <begin position="195"/>
        <end position="344"/>
    </location>
</feature>
<dbReference type="GeneID" id="96297114"/>
<organism evidence="2 3">
    <name type="scientific">Streptosporangium canum</name>
    <dbReference type="NCBI Taxonomy" id="324952"/>
    <lineage>
        <taxon>Bacteria</taxon>
        <taxon>Bacillati</taxon>
        <taxon>Actinomycetota</taxon>
        <taxon>Actinomycetes</taxon>
        <taxon>Streptosporangiales</taxon>
        <taxon>Streptosporangiaceae</taxon>
        <taxon>Streptosporangium</taxon>
    </lineage>
</organism>
<evidence type="ECO:0000259" key="1">
    <source>
        <dbReference type="Pfam" id="PF00326"/>
    </source>
</evidence>
<keyword evidence="3" id="KW-1185">Reference proteome</keyword>
<name>A0A1I3IN35_9ACTN</name>
<dbReference type="Pfam" id="PF00326">
    <property type="entry name" value="Peptidase_S9"/>
    <property type="match status" value="1"/>
</dbReference>
<reference evidence="3" key="1">
    <citation type="submission" date="2016-10" db="EMBL/GenBank/DDBJ databases">
        <authorList>
            <person name="Varghese N."/>
            <person name="Submissions S."/>
        </authorList>
    </citation>
    <scope>NUCLEOTIDE SEQUENCE [LARGE SCALE GENOMIC DNA]</scope>
    <source>
        <strain evidence="3">CGMCC 4.2126</strain>
    </source>
</reference>
<sequence length="379" mass="41608">MASVFKKALVIALVLVLGGVAFGAWSGSEAGVKVVHYGESNTNVLAVGDRTVTLTETHETTKPGTYWLEWTGSYTMLGSIVARSPGKVTRQVLRGTMPSLGTPGHFGNVPPGDPKVAWGVDFSEIMIPTELGPAPAWYVPGRGTTWFVAVHGQNGRRKAELKVLPVVRDLELPFLDISYRNDEGAPDSPDRLLHLGDSEWRDLEAALRRAQQLGAKRFVLYGTSMGGQIVGQFLARSELAGLVNRVIMDAPMIDVRMTAEQGARNYHLPAFVAPLSNQVVQWRTGVDVDRLSLIRYPPKVRPPLLLIHTTPDTDHPIEEARGLVATGRRLNWDITFEEFAQGEHTEAWNVDRARYDHAVRAYLMAERPGTDEQSGAEGA</sequence>
<dbReference type="AlphaFoldDB" id="A0A1I3IN35"/>
<dbReference type="RefSeq" id="WP_093886066.1">
    <property type="nucleotide sequence ID" value="NZ_FOQY01000003.1"/>
</dbReference>
<evidence type="ECO:0000313" key="2">
    <source>
        <dbReference type="EMBL" id="SFI49381.1"/>
    </source>
</evidence>
<dbReference type="EMBL" id="FOQY01000003">
    <property type="protein sequence ID" value="SFI49381.1"/>
    <property type="molecule type" value="Genomic_DNA"/>
</dbReference>
<evidence type="ECO:0000313" key="3">
    <source>
        <dbReference type="Proteomes" id="UP000199111"/>
    </source>
</evidence>
<dbReference type="InterPro" id="IPR029058">
    <property type="entry name" value="AB_hydrolase_fold"/>
</dbReference>
<proteinExistence type="predicted"/>